<evidence type="ECO:0000313" key="2">
    <source>
        <dbReference type="EMBL" id="PWU98852.1"/>
    </source>
</evidence>
<dbReference type="AlphaFoldDB" id="A0A2V2VTS1"/>
<evidence type="ECO:0008006" key="4">
    <source>
        <dbReference type="Google" id="ProtNLM"/>
    </source>
</evidence>
<gene>
    <name evidence="2" type="ORF">C3747_225g7</name>
</gene>
<dbReference type="VEuPathDB" id="TriTrypDB:TcCL_NonESM02399"/>
<dbReference type="VEuPathDB" id="TriTrypDB:TcCLB.507735.60"/>
<dbReference type="VEuPathDB" id="TriTrypDB:TCDM_03577"/>
<sequence length="615" mass="69044">MNPATQDTIETFRQLQKLSRELQPVKAALETLVKREQANPNPTAAAGSLDKIALRVLNVSRKYSVFFDRASFLLECELPRLQRMTPLLEIKEEHESSLRPNGHKKDDDATNDAFRYVCSPKVPHILNRENYYIIRGMLRLRMEMVDYLIATERYQLARHVADAYGLPLFWFPTLMSLALPPLPPIQGGSMSGNKNNSNNSNNSFENQGRKSDSLPTSNFLTADFTVSHPEERGQPSTTVAPEHIAIQCIEARHSVTEAIAYCEERLLPAVERIDDKRQKKILEMLYDLLVELHATRLLQIFRDGQTADHVVFQYIATHLLPHATRRPAFVQAIINAVTPQNVSYNSSAITAETSFTSGGDERCSASPKARSVLTKKNEESVRLVVCMMSVEGYHKLAVSFHKVAILLGSQLLSVSEALGRIHGKQKESDEMTNGWKHTLPDLVTRVVATSIFLKDEYFDRMVMERLASASLLNQPIPESHLNTQSGSFAFDQSMMTLVEETLSSTSILGSKNEEVSTMPLTAAELLEAEDRWSNDVLFIRRSTRFYCYLTKECLDGGTGGNYPIALPNGTVLSKLAVMQCCMKKTSEGDRSQNIVVCPRTKEEFSSSSLRRIFVT</sequence>
<dbReference type="VEuPathDB" id="TriTrypDB:C3747_225g7"/>
<name>A0A2V2VTS1_TRYCR</name>
<dbReference type="Proteomes" id="UP000246078">
    <property type="component" value="Unassembled WGS sequence"/>
</dbReference>
<proteinExistence type="predicted"/>
<dbReference type="OMA" id="NILPWAT"/>
<dbReference type="GO" id="GO:0004842">
    <property type="term" value="F:ubiquitin-protein transferase activity"/>
    <property type="evidence" value="ECO:0007669"/>
    <property type="project" value="InterPro"/>
</dbReference>
<organism evidence="2 3">
    <name type="scientific">Trypanosoma cruzi</name>
    <dbReference type="NCBI Taxonomy" id="5693"/>
    <lineage>
        <taxon>Eukaryota</taxon>
        <taxon>Discoba</taxon>
        <taxon>Euglenozoa</taxon>
        <taxon>Kinetoplastea</taxon>
        <taxon>Metakinetoplastina</taxon>
        <taxon>Trypanosomatida</taxon>
        <taxon>Trypanosomatidae</taxon>
        <taxon>Trypanosoma</taxon>
        <taxon>Schizotrypanum</taxon>
    </lineage>
</organism>
<protein>
    <recommendedName>
        <fullName evidence="4">CTLH domain-containing protein</fullName>
    </recommendedName>
</protein>
<evidence type="ECO:0000313" key="3">
    <source>
        <dbReference type="Proteomes" id="UP000246078"/>
    </source>
</evidence>
<dbReference type="VEuPathDB" id="TriTrypDB:TcCLB.504253.20"/>
<accession>A0A2V2VTS1</accession>
<dbReference type="VEuPathDB" id="TriTrypDB:TcG_01971"/>
<reference evidence="2 3" key="1">
    <citation type="journal article" date="2018" name="Microb. Genom.">
        <title>Expanding an expanded genome: long-read sequencing of Trypanosoma cruzi.</title>
        <authorList>
            <person name="Berna L."/>
            <person name="Rodriguez M."/>
            <person name="Chiribao M.L."/>
            <person name="Parodi-Talice A."/>
            <person name="Pita S."/>
            <person name="Rijo G."/>
            <person name="Alvarez-Valin F."/>
            <person name="Robello C."/>
        </authorList>
    </citation>
    <scope>NUCLEOTIDE SEQUENCE [LARGE SCALE GENOMIC DNA]</scope>
    <source>
        <strain evidence="2 3">TCC</strain>
    </source>
</reference>
<dbReference type="VEuPathDB" id="TriTrypDB:TcBrA4_0122600"/>
<dbReference type="PANTHER" id="PTHR12170">
    <property type="entry name" value="MACROPHAGE ERYTHROBLAST ATTACHER-RELATED"/>
    <property type="match status" value="1"/>
</dbReference>
<dbReference type="VEuPathDB" id="TriTrypDB:TCSYLVIO_003916"/>
<feature type="region of interest" description="Disordered" evidence="1">
    <location>
        <begin position="187"/>
        <end position="214"/>
    </location>
</feature>
<dbReference type="CDD" id="cd16659">
    <property type="entry name" value="RING-Ubox_Emp"/>
    <property type="match status" value="1"/>
</dbReference>
<dbReference type="InterPro" id="IPR045098">
    <property type="entry name" value="Fyv10_fam"/>
</dbReference>
<feature type="compositionally biased region" description="Low complexity" evidence="1">
    <location>
        <begin position="187"/>
        <end position="203"/>
    </location>
</feature>
<dbReference type="OrthoDB" id="1933455at2759"/>
<comment type="caution">
    <text evidence="2">The sequence shown here is derived from an EMBL/GenBank/DDBJ whole genome shotgun (WGS) entry which is preliminary data.</text>
</comment>
<dbReference type="VEuPathDB" id="TriTrypDB:C4B63_20g20"/>
<dbReference type="PANTHER" id="PTHR12170:SF2">
    <property type="entry name" value="E3 UBIQUITIN-PROTEIN TRANSFERASE MAEA"/>
    <property type="match status" value="1"/>
</dbReference>
<evidence type="ECO:0000256" key="1">
    <source>
        <dbReference type="SAM" id="MobiDB-lite"/>
    </source>
</evidence>
<dbReference type="VEuPathDB" id="TriTrypDB:BCY84_19026"/>
<dbReference type="VEuPathDB" id="TriTrypDB:Tc_MARK_2612"/>
<dbReference type="SMR" id="A0A2V2VTS1"/>
<dbReference type="GO" id="GO:0034657">
    <property type="term" value="C:GID complex"/>
    <property type="evidence" value="ECO:0007669"/>
    <property type="project" value="TreeGrafter"/>
</dbReference>
<dbReference type="GO" id="GO:0043161">
    <property type="term" value="P:proteasome-mediated ubiquitin-dependent protein catabolic process"/>
    <property type="evidence" value="ECO:0007669"/>
    <property type="project" value="InterPro"/>
</dbReference>
<dbReference type="VEuPathDB" id="TriTrypDB:TCDM_03578"/>
<dbReference type="EMBL" id="PRFC01000225">
    <property type="protein sequence ID" value="PWU98852.1"/>
    <property type="molecule type" value="Genomic_DNA"/>
</dbReference>
<dbReference type="GO" id="GO:0005737">
    <property type="term" value="C:cytoplasm"/>
    <property type="evidence" value="ECO:0007669"/>
    <property type="project" value="TreeGrafter"/>
</dbReference>
<dbReference type="GO" id="GO:0005634">
    <property type="term" value="C:nucleus"/>
    <property type="evidence" value="ECO:0007669"/>
    <property type="project" value="TreeGrafter"/>
</dbReference>
<dbReference type="VEuPathDB" id="TriTrypDB:ECC02_007096"/>